<dbReference type="PRINTS" id="PR00344">
    <property type="entry name" value="BCTRLSENSOR"/>
</dbReference>
<keyword evidence="3" id="KW-0808">Transferase</keyword>
<evidence type="ECO:0000313" key="8">
    <source>
        <dbReference type="Proteomes" id="UP000094313"/>
    </source>
</evidence>
<keyword evidence="5" id="KW-0472">Membrane</keyword>
<dbReference type="KEGG" id="psty:BFS30_16045"/>
<dbReference type="InterPro" id="IPR000014">
    <property type="entry name" value="PAS"/>
</dbReference>
<dbReference type="AlphaFoldDB" id="A0A1D7QIQ9"/>
<dbReference type="Gene3D" id="3.30.565.10">
    <property type="entry name" value="Histidine kinase-like ATPase, C-terminal domain"/>
    <property type="match status" value="1"/>
</dbReference>
<gene>
    <name evidence="7" type="ORF">BFS30_16045</name>
</gene>
<evidence type="ECO:0000256" key="3">
    <source>
        <dbReference type="ARBA" id="ARBA00022679"/>
    </source>
</evidence>
<dbReference type="GO" id="GO:0004673">
    <property type="term" value="F:protein histidine kinase activity"/>
    <property type="evidence" value="ECO:0007669"/>
    <property type="project" value="UniProtKB-EC"/>
</dbReference>
<name>A0A1D7QIQ9_9SPHI</name>
<feature type="transmembrane region" description="Helical" evidence="5">
    <location>
        <begin position="12"/>
        <end position="29"/>
    </location>
</feature>
<evidence type="ECO:0000256" key="1">
    <source>
        <dbReference type="ARBA" id="ARBA00000085"/>
    </source>
</evidence>
<dbReference type="InterPro" id="IPR004358">
    <property type="entry name" value="Sig_transdc_His_kin-like_C"/>
</dbReference>
<dbReference type="InterPro" id="IPR050351">
    <property type="entry name" value="BphY/WalK/GraS-like"/>
</dbReference>
<dbReference type="EMBL" id="CP017141">
    <property type="protein sequence ID" value="AOM78557.1"/>
    <property type="molecule type" value="Genomic_DNA"/>
</dbReference>
<accession>A0A1D7QIQ9</accession>
<dbReference type="GO" id="GO:0030295">
    <property type="term" value="F:protein kinase activator activity"/>
    <property type="evidence" value="ECO:0007669"/>
    <property type="project" value="TreeGrafter"/>
</dbReference>
<dbReference type="Pfam" id="PF13188">
    <property type="entry name" value="PAS_8"/>
    <property type="match status" value="1"/>
</dbReference>
<feature type="transmembrane region" description="Helical" evidence="5">
    <location>
        <begin position="35"/>
        <end position="56"/>
    </location>
</feature>
<sequence length="453" mass="52158">MTFYNRFTFRLISRLVLINALAILLYYLIRKTELWFTIAGLAIILVAALMNLYFYINQIREDIKRFILAVKTRDSTLNFRNKATKGSFPELYESFNDIIQTQKDIQLEKDSMFQLIKAILEQVPVGVIVIKDNALDSKQTEIVFFNQAATSLLGIPTYKYWHRVAQHSPDFSKEIEAIGKGGKRFMELKIQDKLIQLSTEVIPLNLYLTDYTIISFQNIKDEIEQKESEAWNRLIGVISHEILNSITPISSLSDTVNSMIANKETLSHEDLEDLKPAIKTIKRRSEGLLDFVKDYRLIAELPTPDLEYHTIGEILQHIKVLMQPFANGRNIMLKVEQTSSKITIQIDLKLVEQALINLVTNSIYALEEAEHPVIEINYRLDQNKLYLEVTDNGKGIDAELIEKIFVPFFTTRKNGSGIGLTITRNIMKMHHGSLEVNSVPFEKTVFSLVFRYQ</sequence>
<evidence type="ECO:0000256" key="5">
    <source>
        <dbReference type="SAM" id="Phobius"/>
    </source>
</evidence>
<protein>
    <recommendedName>
        <fullName evidence="2">histidine kinase</fullName>
        <ecNumber evidence="2">2.7.13.3</ecNumber>
    </recommendedName>
</protein>
<dbReference type="PROSITE" id="PS50109">
    <property type="entry name" value="HIS_KIN"/>
    <property type="match status" value="1"/>
</dbReference>
<dbReference type="InterPro" id="IPR003594">
    <property type="entry name" value="HATPase_dom"/>
</dbReference>
<dbReference type="PANTHER" id="PTHR42878:SF12">
    <property type="entry name" value="SENSOR HISTIDINE KINASE YCBM"/>
    <property type="match status" value="1"/>
</dbReference>
<dbReference type="SMART" id="SM00387">
    <property type="entry name" value="HATPase_c"/>
    <property type="match status" value="1"/>
</dbReference>
<dbReference type="PANTHER" id="PTHR42878">
    <property type="entry name" value="TWO-COMPONENT HISTIDINE KINASE"/>
    <property type="match status" value="1"/>
</dbReference>
<dbReference type="OrthoDB" id="1931120at2"/>
<organism evidence="7 8">
    <name type="scientific">Pedobacter steynii</name>
    <dbReference type="NCBI Taxonomy" id="430522"/>
    <lineage>
        <taxon>Bacteria</taxon>
        <taxon>Pseudomonadati</taxon>
        <taxon>Bacteroidota</taxon>
        <taxon>Sphingobacteriia</taxon>
        <taxon>Sphingobacteriales</taxon>
        <taxon>Sphingobacteriaceae</taxon>
        <taxon>Pedobacter</taxon>
    </lineage>
</organism>
<evidence type="ECO:0000256" key="2">
    <source>
        <dbReference type="ARBA" id="ARBA00012438"/>
    </source>
</evidence>
<dbReference type="InterPro" id="IPR036890">
    <property type="entry name" value="HATPase_C_sf"/>
</dbReference>
<evidence type="ECO:0000256" key="4">
    <source>
        <dbReference type="ARBA" id="ARBA00022777"/>
    </source>
</evidence>
<feature type="domain" description="Histidine kinase" evidence="6">
    <location>
        <begin position="237"/>
        <end position="453"/>
    </location>
</feature>
<dbReference type="EC" id="2.7.13.3" evidence="2"/>
<dbReference type="InterPro" id="IPR005467">
    <property type="entry name" value="His_kinase_dom"/>
</dbReference>
<keyword evidence="8" id="KW-1185">Reference proteome</keyword>
<keyword evidence="5" id="KW-1133">Transmembrane helix</keyword>
<comment type="catalytic activity">
    <reaction evidence="1">
        <text>ATP + protein L-histidine = ADP + protein N-phospho-L-histidine.</text>
        <dbReference type="EC" id="2.7.13.3"/>
    </reaction>
</comment>
<dbReference type="Pfam" id="PF02518">
    <property type="entry name" value="HATPase_c"/>
    <property type="match status" value="1"/>
</dbReference>
<evidence type="ECO:0000259" key="6">
    <source>
        <dbReference type="PROSITE" id="PS50109"/>
    </source>
</evidence>
<proteinExistence type="predicted"/>
<dbReference type="GO" id="GO:0000156">
    <property type="term" value="F:phosphorelay response regulator activity"/>
    <property type="evidence" value="ECO:0007669"/>
    <property type="project" value="TreeGrafter"/>
</dbReference>
<dbReference type="RefSeq" id="WP_069380222.1">
    <property type="nucleotide sequence ID" value="NZ_CP017141.1"/>
</dbReference>
<keyword evidence="4" id="KW-0418">Kinase</keyword>
<evidence type="ECO:0000313" key="7">
    <source>
        <dbReference type="EMBL" id="AOM78557.1"/>
    </source>
</evidence>
<dbReference type="SUPFAM" id="SSF55874">
    <property type="entry name" value="ATPase domain of HSP90 chaperone/DNA topoisomerase II/histidine kinase"/>
    <property type="match status" value="1"/>
</dbReference>
<reference evidence="7 8" key="1">
    <citation type="submission" date="2016-08" db="EMBL/GenBank/DDBJ databases">
        <authorList>
            <person name="Seilhamer J.J."/>
        </authorList>
    </citation>
    <scope>NUCLEOTIDE SEQUENCE [LARGE SCALE GENOMIC DNA]</scope>
    <source>
        <strain evidence="7 8">DX4</strain>
    </source>
</reference>
<dbReference type="Proteomes" id="UP000094313">
    <property type="component" value="Chromosome"/>
</dbReference>
<dbReference type="GO" id="GO:0007234">
    <property type="term" value="P:osmosensory signaling via phosphorelay pathway"/>
    <property type="evidence" value="ECO:0007669"/>
    <property type="project" value="TreeGrafter"/>
</dbReference>
<keyword evidence="5" id="KW-0812">Transmembrane</keyword>